<comment type="subcellular location">
    <subcellularLocation>
        <location evidence="1 6">Cytoplasm</location>
        <location evidence="1 6">Cytoskeleton</location>
        <location evidence="1 6">Microtubule organizing center</location>
    </subcellularLocation>
</comment>
<sequence>MNSTYSIIHELIFTLSGFDSGLFKFENGIYEINGALPLTPGENKLIEKVLKIATNYRRLKNFTEDNCNPIYSQSTHRYGTNTKVYFLALCSGIEEVLEPYRKAIVQLENEILLDPSKSIMFVLQITEEYTVLLHLLNYAVDQIELKGNDLNWCHIMEILQSSPCVRSHNSEVAFKRIQKRCHSIFLKQLSVWLIYGELFDREQFFITKDQREDIPGEVEMVHINSVANMYTAYSVFKMNPSQLPSYIPSSLALDILYIGQTVVMIKQKPSNAKTGLYEHDEHQDFDIWSGKEKDYLSELREIEDGDTFQIERLKLLVKSMRQHLTNVLWNVAVKDADLLSEIKTVKDLLLLGRGEIVSEFIKMANPILKQPPNTSRLRAAQKSLKEAICSVSTRDEVLLNKFIMYFQLDCDLTGWDCIALKFQVKWPLHLLFTEDMLGKYNSVFRLLLKVRRAQSNLLEVWKRQMEDKKIRGCEANTQLGQLRRNFQFVIDNLHHYLQFDVIEVQFSQLIKSIKETDSFEEIKNFHCLAIANILTQAFLQTALKQEGLVQSQHAVMNCLQTFLDMNFEFCEFAMLAIEGVQQPSNGIESKLCELEHNFMSQVGVLKNMLTIVQCQTSALALSQLLLRLDVNDWLKKNVIS</sequence>
<dbReference type="AlphaFoldDB" id="A0A8S1C5K5"/>
<evidence type="ECO:0000313" key="9">
    <source>
        <dbReference type="EMBL" id="CAB3364402.1"/>
    </source>
</evidence>
<dbReference type="OrthoDB" id="78652at2759"/>
<dbReference type="PANTHER" id="PTHR19302">
    <property type="entry name" value="GAMMA TUBULIN COMPLEX PROTEIN"/>
    <property type="match status" value="1"/>
</dbReference>
<dbReference type="GO" id="GO:0051321">
    <property type="term" value="P:meiotic cell cycle"/>
    <property type="evidence" value="ECO:0007669"/>
    <property type="project" value="TreeGrafter"/>
</dbReference>
<dbReference type="GO" id="GO:0000278">
    <property type="term" value="P:mitotic cell cycle"/>
    <property type="evidence" value="ECO:0007669"/>
    <property type="project" value="TreeGrafter"/>
</dbReference>
<comment type="similarity">
    <text evidence="2 6">Belongs to the TUBGCP family.</text>
</comment>
<accession>A0A8S1C5K5</accession>
<evidence type="ECO:0000256" key="3">
    <source>
        <dbReference type="ARBA" id="ARBA00022490"/>
    </source>
</evidence>
<dbReference type="InterPro" id="IPR040457">
    <property type="entry name" value="GCP_C"/>
</dbReference>
<dbReference type="Pfam" id="PF17681">
    <property type="entry name" value="GCP_N_terminal"/>
    <property type="match status" value="1"/>
</dbReference>
<evidence type="ECO:0000256" key="1">
    <source>
        <dbReference type="ARBA" id="ARBA00004267"/>
    </source>
</evidence>
<dbReference type="GO" id="GO:0000922">
    <property type="term" value="C:spindle pole"/>
    <property type="evidence" value="ECO:0007669"/>
    <property type="project" value="InterPro"/>
</dbReference>
<gene>
    <name evidence="9" type="ORF">CLODIP_2_CD09252</name>
</gene>
<evidence type="ECO:0000256" key="5">
    <source>
        <dbReference type="ARBA" id="ARBA00023212"/>
    </source>
</evidence>
<feature type="domain" description="Gamma tubulin complex component C-terminal" evidence="7">
    <location>
        <begin position="338"/>
        <end position="633"/>
    </location>
</feature>
<evidence type="ECO:0000256" key="4">
    <source>
        <dbReference type="ARBA" id="ARBA00022701"/>
    </source>
</evidence>
<dbReference type="InterPro" id="IPR007259">
    <property type="entry name" value="GCP"/>
</dbReference>
<dbReference type="Proteomes" id="UP000494165">
    <property type="component" value="Unassembled WGS sequence"/>
</dbReference>
<dbReference type="PANTHER" id="PTHR19302:SF27">
    <property type="entry name" value="GAMMA-TUBULIN COMPLEX COMPONENT 4"/>
    <property type="match status" value="1"/>
</dbReference>
<organism evidence="9 10">
    <name type="scientific">Cloeon dipterum</name>
    <dbReference type="NCBI Taxonomy" id="197152"/>
    <lineage>
        <taxon>Eukaryota</taxon>
        <taxon>Metazoa</taxon>
        <taxon>Ecdysozoa</taxon>
        <taxon>Arthropoda</taxon>
        <taxon>Hexapoda</taxon>
        <taxon>Insecta</taxon>
        <taxon>Pterygota</taxon>
        <taxon>Palaeoptera</taxon>
        <taxon>Ephemeroptera</taxon>
        <taxon>Pisciforma</taxon>
        <taxon>Baetidae</taxon>
        <taxon>Cloeon</taxon>
    </lineage>
</organism>
<dbReference type="GO" id="GO:0051225">
    <property type="term" value="P:spindle assembly"/>
    <property type="evidence" value="ECO:0007669"/>
    <property type="project" value="TreeGrafter"/>
</dbReference>
<protein>
    <recommendedName>
        <fullName evidence="6">Gamma-tubulin complex component</fullName>
    </recommendedName>
</protein>
<feature type="domain" description="Gamma tubulin complex component protein N-terminal" evidence="8">
    <location>
        <begin position="8"/>
        <end position="334"/>
    </location>
</feature>
<evidence type="ECO:0000259" key="7">
    <source>
        <dbReference type="Pfam" id="PF04130"/>
    </source>
</evidence>
<keyword evidence="3 6" id="KW-0963">Cytoplasm</keyword>
<keyword evidence="5 6" id="KW-0206">Cytoskeleton</keyword>
<dbReference type="GO" id="GO:0031122">
    <property type="term" value="P:cytoplasmic microtubule organization"/>
    <property type="evidence" value="ECO:0007669"/>
    <property type="project" value="TreeGrafter"/>
</dbReference>
<dbReference type="Pfam" id="PF04130">
    <property type="entry name" value="GCP_C_terminal"/>
    <property type="match status" value="1"/>
</dbReference>
<dbReference type="GO" id="GO:0043015">
    <property type="term" value="F:gamma-tubulin binding"/>
    <property type="evidence" value="ECO:0007669"/>
    <property type="project" value="InterPro"/>
</dbReference>
<proteinExistence type="inferred from homology"/>
<dbReference type="Gene3D" id="1.20.120.1900">
    <property type="entry name" value="Gamma-tubulin complex, C-terminal domain"/>
    <property type="match status" value="1"/>
</dbReference>
<name>A0A8S1C5K5_9INSE</name>
<evidence type="ECO:0000256" key="2">
    <source>
        <dbReference type="ARBA" id="ARBA00010337"/>
    </source>
</evidence>
<evidence type="ECO:0000256" key="6">
    <source>
        <dbReference type="RuleBase" id="RU363050"/>
    </source>
</evidence>
<reference evidence="9 10" key="1">
    <citation type="submission" date="2020-04" db="EMBL/GenBank/DDBJ databases">
        <authorList>
            <person name="Alioto T."/>
            <person name="Alioto T."/>
            <person name="Gomez Garrido J."/>
        </authorList>
    </citation>
    <scope>NUCLEOTIDE SEQUENCE [LARGE SCALE GENOMIC DNA]</scope>
</reference>
<comment type="caution">
    <text evidence="9">The sequence shown here is derived from an EMBL/GenBank/DDBJ whole genome shotgun (WGS) entry which is preliminary data.</text>
</comment>
<dbReference type="GO" id="GO:0007020">
    <property type="term" value="P:microtubule nucleation"/>
    <property type="evidence" value="ECO:0007669"/>
    <property type="project" value="InterPro"/>
</dbReference>
<keyword evidence="4 6" id="KW-0493">Microtubule</keyword>
<dbReference type="GO" id="GO:0000930">
    <property type="term" value="C:gamma-tubulin complex"/>
    <property type="evidence" value="ECO:0007669"/>
    <property type="project" value="TreeGrafter"/>
</dbReference>
<keyword evidence="10" id="KW-1185">Reference proteome</keyword>
<evidence type="ECO:0000259" key="8">
    <source>
        <dbReference type="Pfam" id="PF17681"/>
    </source>
</evidence>
<dbReference type="EMBL" id="CADEPI010000016">
    <property type="protein sequence ID" value="CAB3364402.1"/>
    <property type="molecule type" value="Genomic_DNA"/>
</dbReference>
<evidence type="ECO:0000313" key="10">
    <source>
        <dbReference type="Proteomes" id="UP000494165"/>
    </source>
</evidence>
<dbReference type="InterPro" id="IPR042241">
    <property type="entry name" value="GCP_C_sf"/>
</dbReference>
<dbReference type="GO" id="GO:0051011">
    <property type="term" value="F:microtubule minus-end binding"/>
    <property type="evidence" value="ECO:0007669"/>
    <property type="project" value="TreeGrafter"/>
</dbReference>
<dbReference type="GO" id="GO:0005874">
    <property type="term" value="C:microtubule"/>
    <property type="evidence" value="ECO:0007669"/>
    <property type="project" value="UniProtKB-KW"/>
</dbReference>
<dbReference type="InterPro" id="IPR041470">
    <property type="entry name" value="GCP_N"/>
</dbReference>